<proteinExistence type="predicted"/>
<protein>
    <recommendedName>
        <fullName evidence="4">HMG box domain-containing protein</fullName>
    </recommendedName>
</protein>
<feature type="region of interest" description="Disordered" evidence="1">
    <location>
        <begin position="597"/>
        <end position="640"/>
    </location>
</feature>
<dbReference type="AlphaFoldDB" id="B8CCR6"/>
<reference evidence="2 3" key="2">
    <citation type="journal article" date="2008" name="Nature">
        <title>The Phaeodactylum genome reveals the evolutionary history of diatom genomes.</title>
        <authorList>
            <person name="Bowler C."/>
            <person name="Allen A.E."/>
            <person name="Badger J.H."/>
            <person name="Grimwood J."/>
            <person name="Jabbari K."/>
            <person name="Kuo A."/>
            <person name="Maheswari U."/>
            <person name="Martens C."/>
            <person name="Maumus F."/>
            <person name="Otillar R.P."/>
            <person name="Rayko E."/>
            <person name="Salamov A."/>
            <person name="Vandepoele K."/>
            <person name="Beszteri B."/>
            <person name="Gruber A."/>
            <person name="Heijde M."/>
            <person name="Katinka M."/>
            <person name="Mock T."/>
            <person name="Valentin K."/>
            <person name="Verret F."/>
            <person name="Berges J.A."/>
            <person name="Brownlee C."/>
            <person name="Cadoret J.P."/>
            <person name="Chiovitti A."/>
            <person name="Choi C.J."/>
            <person name="Coesel S."/>
            <person name="De Martino A."/>
            <person name="Detter J.C."/>
            <person name="Durkin C."/>
            <person name="Falciatore A."/>
            <person name="Fournet J."/>
            <person name="Haruta M."/>
            <person name="Huysman M.J."/>
            <person name="Jenkins B.D."/>
            <person name="Jiroutova K."/>
            <person name="Jorgensen R.E."/>
            <person name="Joubert Y."/>
            <person name="Kaplan A."/>
            <person name="Kroger N."/>
            <person name="Kroth P.G."/>
            <person name="La Roche J."/>
            <person name="Lindquist E."/>
            <person name="Lommer M."/>
            <person name="Martin-Jezequel V."/>
            <person name="Lopez P.J."/>
            <person name="Lucas S."/>
            <person name="Mangogna M."/>
            <person name="McGinnis K."/>
            <person name="Medlin L.K."/>
            <person name="Montsant A."/>
            <person name="Oudot-Le Secq M.P."/>
            <person name="Napoli C."/>
            <person name="Obornik M."/>
            <person name="Parker M.S."/>
            <person name="Petit J.L."/>
            <person name="Porcel B.M."/>
            <person name="Poulsen N."/>
            <person name="Robison M."/>
            <person name="Rychlewski L."/>
            <person name="Rynearson T.A."/>
            <person name="Schmutz J."/>
            <person name="Shapiro H."/>
            <person name="Siaut M."/>
            <person name="Stanley M."/>
            <person name="Sussman M.R."/>
            <person name="Taylor A.R."/>
            <person name="Vardi A."/>
            <person name="von Dassow P."/>
            <person name="Vyverman W."/>
            <person name="Willis A."/>
            <person name="Wyrwicz L.S."/>
            <person name="Rokhsar D.S."/>
            <person name="Weissenbach J."/>
            <person name="Armbrust E.V."/>
            <person name="Green B.R."/>
            <person name="Van de Peer Y."/>
            <person name="Grigoriev I.V."/>
        </authorList>
    </citation>
    <scope>NUCLEOTIDE SEQUENCE [LARGE SCALE GENOMIC DNA]</scope>
    <source>
        <strain evidence="2 3">CCMP1335</strain>
    </source>
</reference>
<dbReference type="RefSeq" id="XP_002293815.1">
    <property type="nucleotide sequence ID" value="XM_002293779.1"/>
</dbReference>
<feature type="region of interest" description="Disordered" evidence="1">
    <location>
        <begin position="53"/>
        <end position="76"/>
    </location>
</feature>
<evidence type="ECO:0008006" key="4">
    <source>
        <dbReference type="Google" id="ProtNLM"/>
    </source>
</evidence>
<evidence type="ECO:0000256" key="1">
    <source>
        <dbReference type="SAM" id="MobiDB-lite"/>
    </source>
</evidence>
<dbReference type="HOGENOM" id="CLU_427981_0_0_1"/>
<dbReference type="PaxDb" id="35128-Thaps24919"/>
<dbReference type="InParanoid" id="B8CCR6"/>
<gene>
    <name evidence="2" type="ORF">THAPSDRAFT_24919</name>
</gene>
<dbReference type="GeneID" id="7451577"/>
<dbReference type="eggNOG" id="ENOG502QZ70">
    <property type="taxonomic scope" value="Eukaryota"/>
</dbReference>
<accession>B8CCR6</accession>
<name>B8CCR6_THAPS</name>
<keyword evidence="3" id="KW-1185">Reference proteome</keyword>
<sequence>MNRSQPQLVYFKEPTPSTPASGTTTATATSAKKKVEIPTVKVLKRPNIHVTVDGTTIMPSGEEQTTTKKKKKKQDETTKPYTAYNIFFKLEHYRILYEKGMTPDDDEGVRASIDRKHYDPVEHPRPSQYKDLILPPYWYCNVKPNGQKRKHRKREGRLDLCSLNRMISTAWKRILVEEEGGKEKPDVMSYCKRLAAIGAAECREIMISRADVKAPSPRERERMIGCSSAGDVNTEGGSGSANKGDALVSNGGGMQFPPPANLQHYLPPVATRARGVIDMELADRYRSLMFTRYNHFLLHPLQRGSELWPYHGNMYFNPMLSASRMMLGNHNHLYDNVEARVSERYNAMLQEAAHNEDADTLFSMRKDEKSTVLHKKTELPSKVKGDGANEAAESCDRPEKKLKMKKESDDEEDGKQSKKRGLSAYSVFFRLEHLRILTEKGALDDEFKRMLDPSFHDPLEHPRPEPYSSLILPPYWYHSRAPAFRSRKHRKNLGRLRLPELSKHVSQLWRKENLPLMEYCQRLAEAGGRYEQREAAHKLFRLQAESSVAKNANGVVDVKQVSRDETMNEVDKVRADLSKKSFDELVRMAAQILKRTSEMSSAAASPPLHTASSTTSERQACLESDLKPPATDVALKSDDR</sequence>
<organism evidence="2 3">
    <name type="scientific">Thalassiosira pseudonana</name>
    <name type="common">Marine diatom</name>
    <name type="synonym">Cyclotella nana</name>
    <dbReference type="NCBI Taxonomy" id="35128"/>
    <lineage>
        <taxon>Eukaryota</taxon>
        <taxon>Sar</taxon>
        <taxon>Stramenopiles</taxon>
        <taxon>Ochrophyta</taxon>
        <taxon>Bacillariophyta</taxon>
        <taxon>Coscinodiscophyceae</taxon>
        <taxon>Thalassiosirophycidae</taxon>
        <taxon>Thalassiosirales</taxon>
        <taxon>Thalassiosiraceae</taxon>
        <taxon>Thalassiosira</taxon>
    </lineage>
</organism>
<dbReference type="KEGG" id="tps:THAPSDRAFT_24919"/>
<feature type="compositionally biased region" description="Basic and acidic residues" evidence="1">
    <location>
        <begin position="394"/>
        <end position="408"/>
    </location>
</feature>
<feature type="compositionally biased region" description="Low complexity" evidence="1">
    <location>
        <begin position="14"/>
        <end position="30"/>
    </location>
</feature>
<feature type="compositionally biased region" description="Basic and acidic residues" evidence="1">
    <location>
        <begin position="372"/>
        <end position="387"/>
    </location>
</feature>
<dbReference type="Proteomes" id="UP000001449">
    <property type="component" value="Chromosome 14"/>
</dbReference>
<dbReference type="EMBL" id="CM000649">
    <property type="protein sequence ID" value="EED88824.1"/>
    <property type="molecule type" value="Genomic_DNA"/>
</dbReference>
<evidence type="ECO:0000313" key="3">
    <source>
        <dbReference type="Proteomes" id="UP000001449"/>
    </source>
</evidence>
<reference evidence="2 3" key="1">
    <citation type="journal article" date="2004" name="Science">
        <title>The genome of the diatom Thalassiosira pseudonana: ecology, evolution, and metabolism.</title>
        <authorList>
            <person name="Armbrust E.V."/>
            <person name="Berges J.A."/>
            <person name="Bowler C."/>
            <person name="Green B.R."/>
            <person name="Martinez D."/>
            <person name="Putnam N.H."/>
            <person name="Zhou S."/>
            <person name="Allen A.E."/>
            <person name="Apt K.E."/>
            <person name="Bechner M."/>
            <person name="Brzezinski M.A."/>
            <person name="Chaal B.K."/>
            <person name="Chiovitti A."/>
            <person name="Davis A.K."/>
            <person name="Demarest M.S."/>
            <person name="Detter J.C."/>
            <person name="Glavina T."/>
            <person name="Goodstein D."/>
            <person name="Hadi M.Z."/>
            <person name="Hellsten U."/>
            <person name="Hildebrand M."/>
            <person name="Jenkins B.D."/>
            <person name="Jurka J."/>
            <person name="Kapitonov V.V."/>
            <person name="Kroger N."/>
            <person name="Lau W.W."/>
            <person name="Lane T.W."/>
            <person name="Larimer F.W."/>
            <person name="Lippmeier J.C."/>
            <person name="Lucas S."/>
            <person name="Medina M."/>
            <person name="Montsant A."/>
            <person name="Obornik M."/>
            <person name="Parker M.S."/>
            <person name="Palenik B."/>
            <person name="Pazour G.J."/>
            <person name="Richardson P.M."/>
            <person name="Rynearson T.A."/>
            <person name="Saito M.A."/>
            <person name="Schwartz D.C."/>
            <person name="Thamatrakoln K."/>
            <person name="Valentin K."/>
            <person name="Vardi A."/>
            <person name="Wilkerson F.P."/>
            <person name="Rokhsar D.S."/>
        </authorList>
    </citation>
    <scope>NUCLEOTIDE SEQUENCE [LARGE SCALE GENOMIC DNA]</scope>
    <source>
        <strain evidence="2 3">CCMP1335</strain>
    </source>
</reference>
<feature type="region of interest" description="Disordered" evidence="1">
    <location>
        <begin position="372"/>
        <end position="418"/>
    </location>
</feature>
<feature type="region of interest" description="Disordered" evidence="1">
    <location>
        <begin position="229"/>
        <end position="253"/>
    </location>
</feature>
<feature type="region of interest" description="Disordered" evidence="1">
    <location>
        <begin position="1"/>
        <end position="33"/>
    </location>
</feature>
<evidence type="ECO:0000313" key="2">
    <source>
        <dbReference type="EMBL" id="EED88824.1"/>
    </source>
</evidence>